<comment type="caution">
    <text evidence="1">The sequence shown here is derived from an EMBL/GenBank/DDBJ whole genome shotgun (WGS) entry which is preliminary data.</text>
</comment>
<keyword evidence="1" id="KW-0378">Hydrolase</keyword>
<gene>
    <name evidence="1" type="ORF">WKI58_35945</name>
</gene>
<reference evidence="1" key="1">
    <citation type="submission" date="2024-03" db="EMBL/GenBank/DDBJ databases">
        <title>Novel Streptomyces species of biotechnological and ecological value are a feature of Machair soil.</title>
        <authorList>
            <person name="Prole J.R."/>
            <person name="Goodfellow M."/>
            <person name="Allenby N."/>
            <person name="Ward A.C."/>
        </authorList>
    </citation>
    <scope>NUCLEOTIDE SEQUENCE</scope>
    <source>
        <strain evidence="1">MS1.AVA.4</strain>
    </source>
</reference>
<proteinExistence type="predicted"/>
<evidence type="ECO:0000313" key="1">
    <source>
        <dbReference type="EMBL" id="MEJ8661839.1"/>
    </source>
</evidence>
<dbReference type="Proteomes" id="UP001375539">
    <property type="component" value="Unassembled WGS sequence"/>
</dbReference>
<name>A0ACC6QU08_9ACTN</name>
<keyword evidence="2" id="KW-1185">Reference proteome</keyword>
<evidence type="ECO:0000313" key="2">
    <source>
        <dbReference type="Proteomes" id="UP001375539"/>
    </source>
</evidence>
<dbReference type="EMBL" id="JBBKAI010000002">
    <property type="protein sequence ID" value="MEJ8661839.1"/>
    <property type="molecule type" value="Genomic_DNA"/>
</dbReference>
<protein>
    <submittedName>
        <fullName evidence="1">Glycoside hydrolase family 16 protein</fullName>
    </submittedName>
</protein>
<organism evidence="1 2">
    <name type="scientific">Streptomyces pratisoli</name>
    <dbReference type="NCBI Taxonomy" id="3139917"/>
    <lineage>
        <taxon>Bacteria</taxon>
        <taxon>Bacillati</taxon>
        <taxon>Actinomycetota</taxon>
        <taxon>Actinomycetes</taxon>
        <taxon>Kitasatosporales</taxon>
        <taxon>Streptomycetaceae</taxon>
        <taxon>Streptomyces</taxon>
    </lineage>
</organism>
<sequence length="303" mass="33347">MVTSHEHGLAPAESAAGSRRRARLLCASVVLATVTALASGPVHAEPQKAAAMVDPNTPNGVRPVGGSPHATLVFSDEFYGAALDTSKWTAKDEERSDGSYFRDWWKPANVRVNPNPQQINGGNLWINLSQLATDQYATGEIESRGKFDHTYGTVEWRAQMPPTEDHFGALWLQPTNGISTVDGTARDGGEYDVVESYYQGDRYANTIHYDGYGADHKVSTATINAPNLHTGYHTYAMEWTPTSIKYRYDGGVIRTITDPNLISQVPQFPVISHEAGAWVDGAIANAPMGWRSNMYVDYIRIWQ</sequence>
<accession>A0ACC6QU08</accession>